<feature type="domain" description="NADP-dependent oxidoreductase" evidence="7">
    <location>
        <begin position="18"/>
        <end position="271"/>
    </location>
</feature>
<keyword evidence="3" id="KW-0560">Oxidoreductase</keyword>
<evidence type="ECO:0000256" key="5">
    <source>
        <dbReference type="PIRSR" id="PIRSR000097-2"/>
    </source>
</evidence>
<feature type="site" description="Lowers pKa of active site Tyr" evidence="6">
    <location>
        <position position="78"/>
    </location>
</feature>
<dbReference type="OrthoDB" id="9804790at2"/>
<evidence type="ECO:0000256" key="3">
    <source>
        <dbReference type="ARBA" id="ARBA00023002"/>
    </source>
</evidence>
<dbReference type="InterPro" id="IPR023210">
    <property type="entry name" value="NADP_OxRdtase_dom"/>
</dbReference>
<keyword evidence="9" id="KW-1185">Reference proteome</keyword>
<evidence type="ECO:0000259" key="7">
    <source>
        <dbReference type="Pfam" id="PF00248"/>
    </source>
</evidence>
<evidence type="ECO:0000313" key="8">
    <source>
        <dbReference type="EMBL" id="KRO00716.1"/>
    </source>
</evidence>
<gene>
    <name evidence="8" type="ORF">IV57_GL000033</name>
</gene>
<sequence>MSITEEEVILNNGIKMPKLALGTWFMNQKDTTISAVKTAIQVGYRQIDTAQSYDNEQEVGLGIKESGIERGDIFITSKVDAELKDYRSVTDSIDTTLSKLNHDYLDLMLIHNPTPWSKALDVKSQYFDENLAVWQALIDSIKIGKIRAIGVSNFEKEDLDNLINKSGVIPSVNQMVVNIGHVPNDLIKFDQEQGIVTEAYSVVTHGVTLKYPQIQTMVDKYQVTVSQLCIRYVWQMGLPLWRKSTSLNHIKQNTMIDFQISDSDFDYLNSLK</sequence>
<dbReference type="Pfam" id="PF00248">
    <property type="entry name" value="Aldo_ket_red"/>
    <property type="match status" value="1"/>
</dbReference>
<evidence type="ECO:0000256" key="1">
    <source>
        <dbReference type="ARBA" id="ARBA00007905"/>
    </source>
</evidence>
<dbReference type="PIRSF" id="PIRSF000097">
    <property type="entry name" value="AKR"/>
    <property type="match status" value="1"/>
</dbReference>
<dbReference type="CDD" id="cd19071">
    <property type="entry name" value="AKR_AKR1-5-like"/>
    <property type="match status" value="1"/>
</dbReference>
<dbReference type="GO" id="GO:0016616">
    <property type="term" value="F:oxidoreductase activity, acting on the CH-OH group of donors, NAD or NADP as acceptor"/>
    <property type="evidence" value="ECO:0007669"/>
    <property type="project" value="UniProtKB-ARBA"/>
</dbReference>
<dbReference type="PANTHER" id="PTHR43827:SF3">
    <property type="entry name" value="NADP-DEPENDENT OXIDOREDUCTASE DOMAIN-CONTAINING PROTEIN"/>
    <property type="match status" value="1"/>
</dbReference>
<dbReference type="InterPro" id="IPR018170">
    <property type="entry name" value="Aldo/ket_reductase_CS"/>
</dbReference>
<dbReference type="PRINTS" id="PR00069">
    <property type="entry name" value="ALDKETRDTASE"/>
</dbReference>
<accession>A0A0R2LKK5</accession>
<evidence type="ECO:0000256" key="6">
    <source>
        <dbReference type="PIRSR" id="PIRSR000097-3"/>
    </source>
</evidence>
<dbReference type="Gene3D" id="3.20.20.100">
    <property type="entry name" value="NADP-dependent oxidoreductase domain"/>
    <property type="match status" value="1"/>
</dbReference>
<proteinExistence type="inferred from homology"/>
<evidence type="ECO:0000256" key="2">
    <source>
        <dbReference type="ARBA" id="ARBA00022857"/>
    </source>
</evidence>
<evidence type="ECO:0000256" key="4">
    <source>
        <dbReference type="PIRSR" id="PIRSR000097-1"/>
    </source>
</evidence>
<reference evidence="8 9" key="1">
    <citation type="journal article" date="2015" name="Genome Announc.">
        <title>Expanding the biotechnology potential of lactobacilli through comparative genomics of 213 strains and associated genera.</title>
        <authorList>
            <person name="Sun Z."/>
            <person name="Harris H.M."/>
            <person name="McCann A."/>
            <person name="Guo C."/>
            <person name="Argimon S."/>
            <person name="Zhang W."/>
            <person name="Yang X."/>
            <person name="Jeffery I.B."/>
            <person name="Cooney J.C."/>
            <person name="Kagawa T.F."/>
            <person name="Liu W."/>
            <person name="Song Y."/>
            <person name="Salvetti E."/>
            <person name="Wrobel A."/>
            <person name="Rasinkangas P."/>
            <person name="Parkhill J."/>
            <person name="Rea M.C."/>
            <person name="O'Sullivan O."/>
            <person name="Ritari J."/>
            <person name="Douillard F.P."/>
            <person name="Paul Ross R."/>
            <person name="Yang R."/>
            <person name="Briner A.E."/>
            <person name="Felis G.E."/>
            <person name="de Vos W.M."/>
            <person name="Barrangou R."/>
            <person name="Klaenhammer T.R."/>
            <person name="Caufield P.W."/>
            <person name="Cui Y."/>
            <person name="Zhang H."/>
            <person name="O'Toole P.W."/>
        </authorList>
    </citation>
    <scope>NUCLEOTIDE SEQUENCE [LARGE SCALE GENOMIC DNA]</scope>
    <source>
        <strain evidence="8 9">DSM 24716</strain>
    </source>
</reference>
<comment type="similarity">
    <text evidence="1">Belongs to the aldo/keto reductase family.</text>
</comment>
<name>A0A0R2LKK5_9LACO</name>
<keyword evidence="2" id="KW-0521">NADP</keyword>
<comment type="caution">
    <text evidence="8">The sequence shown here is derived from an EMBL/GenBank/DDBJ whole genome shotgun (WGS) entry which is preliminary data.</text>
</comment>
<dbReference type="PATRIC" id="fig|993692.3.peg.32"/>
<dbReference type="PANTHER" id="PTHR43827">
    <property type="entry name" value="2,5-DIKETO-D-GLUCONIC ACID REDUCTASE"/>
    <property type="match status" value="1"/>
</dbReference>
<dbReference type="AlphaFoldDB" id="A0A0R2LKK5"/>
<dbReference type="RefSeq" id="WP_057879460.1">
    <property type="nucleotide sequence ID" value="NZ_JQCF01000001.1"/>
</dbReference>
<protein>
    <submittedName>
        <fullName evidence="8">Aldo keto reductase</fullName>
    </submittedName>
</protein>
<dbReference type="InterPro" id="IPR020471">
    <property type="entry name" value="AKR"/>
</dbReference>
<organism evidence="8 9">
    <name type="scientific">Companilactobacillus kimchiensis</name>
    <dbReference type="NCBI Taxonomy" id="993692"/>
    <lineage>
        <taxon>Bacteria</taxon>
        <taxon>Bacillati</taxon>
        <taxon>Bacillota</taxon>
        <taxon>Bacilli</taxon>
        <taxon>Lactobacillales</taxon>
        <taxon>Lactobacillaceae</taxon>
        <taxon>Companilactobacillus</taxon>
    </lineage>
</organism>
<dbReference type="STRING" id="993692.IV57_GL000033"/>
<feature type="binding site" evidence="5">
    <location>
        <position position="111"/>
    </location>
    <ligand>
        <name>substrate</name>
    </ligand>
</feature>
<evidence type="ECO:0000313" key="9">
    <source>
        <dbReference type="Proteomes" id="UP000051006"/>
    </source>
</evidence>
<dbReference type="InterPro" id="IPR036812">
    <property type="entry name" value="NAD(P)_OxRdtase_dom_sf"/>
</dbReference>
<feature type="active site" description="Proton donor" evidence="4">
    <location>
        <position position="53"/>
    </location>
</feature>
<dbReference type="EMBL" id="JQCF01000001">
    <property type="protein sequence ID" value="KRO00716.1"/>
    <property type="molecule type" value="Genomic_DNA"/>
</dbReference>
<dbReference type="PROSITE" id="PS00062">
    <property type="entry name" value="ALDOKETO_REDUCTASE_2"/>
    <property type="match status" value="1"/>
</dbReference>
<dbReference type="SUPFAM" id="SSF51430">
    <property type="entry name" value="NAD(P)-linked oxidoreductase"/>
    <property type="match status" value="1"/>
</dbReference>
<dbReference type="Proteomes" id="UP000051006">
    <property type="component" value="Unassembled WGS sequence"/>
</dbReference>